<feature type="compositionally biased region" description="Low complexity" evidence="2">
    <location>
        <begin position="565"/>
        <end position="598"/>
    </location>
</feature>
<sequence length="1177" mass="132213">MRVKWNRNLDGMPISADANANEDSLTDDGSTTTNASSSIVSFTEPKMGIKTAARRSSSSSTSSASKRDANEEDRRSLNKLANNFLNLFRFSNNQQPGHKCYVSDLSRQKSNTSNEYFHHPSSHLFTTDSKRRRRANNLILRNSAIRRSWHQLCTQNQKFPIVNSPPATPQFYRNGKSSSLRSYSPTETFVPSFKQSEENRVDVATAAIEQPPSSIDSAVDVDMQSDEQFVEGDRPLKVSSKHFNPIPSNNCIELNRDSNSSSNTDNKLVPNFEARSNIESKWSTNVSLSDANGPLSTPVGTAFADTTLAASAPNNTITYHNQISFNLYLDQNRLCLNENRENDKNDEFYGNECFLQCEETKANTANTVIKSSFTSSASLTNSRSPTSEANPTPTITTEEEEEEKRESFAQIHSSEQQTFDAGNDAIGLSEKDEVYLRGADVFSMRKEDKHLYMAEPVNTNEVVKVTVKKALVPEIVNISQKNGETSITPLVKFEDDEPVTIRNSAMGQQSSGKQGILKDRSNGNVIGTNFKSAIPKKVHFAETTKMRAKHIIISNHLKANKRLASSNDNNTASTNNSTVTSMTTTTTSSNIETSSSGLSSISTSNVVELKKNAISTDEEKEAQEVENNETSLALTSLIESEFLPLTKEQSHDQLQEIQQLHTPSQSSIKSEEIVSNTMQVANSKSTTSSVNAKATVVKTRSVLPKSTLPSPSIPKAISGSTPARAISSSSTASSRVGTASARAATTLLSLQKEIDKYRKLSETQKKQLTLAKREMSRTSIVAQGLACVIKYLNEDLDAFSNPIIRREIKAANRKYTEYELSLQEKQNTIDNLLHIQCELEDEIKRWNMELEREKTRQKKEKDKLLEMFECEKKALESKYSLNLQTENHKKSELQKRIQELKHELEEKVQDVETFKKRIQEIEASLLGDKDKRVRTLNEKVKYLSEEVKSLKAVLEIKEEEVKNLSHKLRITEQKSEELPTLQQTVMVLNQKLEQLEISVNQKNEAIAKLMRENEGLKQQFENETKLRRRISMKNEELEFALSESVCGSLDAPFHKSAIRSNESTPIRMMSRSMYDGWNNFDTETRSNKRLRSFDKMEESGRSNESSSTSSSSKSFSKTFINCSTEEFDDEAKPLSKSMSKTKSYESYEEKREISVSTLPKCILDSGFEEIQGLNNNK</sequence>
<feature type="compositionally biased region" description="Basic and acidic residues" evidence="2">
    <location>
        <begin position="65"/>
        <end position="74"/>
    </location>
</feature>
<dbReference type="Proteomes" id="UP000285301">
    <property type="component" value="Unassembled WGS sequence"/>
</dbReference>
<dbReference type="AlphaFoldDB" id="A0A3S3PHZ7"/>
<feature type="coiled-coil region" evidence="1">
    <location>
        <begin position="808"/>
        <end position="1026"/>
    </location>
</feature>
<keyword evidence="4" id="KW-1185">Reference proteome</keyword>
<feature type="compositionally biased region" description="Low complexity" evidence="2">
    <location>
        <begin position="50"/>
        <end position="64"/>
    </location>
</feature>
<feature type="region of interest" description="Disordered" evidence="2">
    <location>
        <begin position="1"/>
        <end position="74"/>
    </location>
</feature>
<gene>
    <name evidence="3" type="ORF">B4U79_08603</name>
</gene>
<dbReference type="STRING" id="1965070.A0A3S3PHZ7"/>
<feature type="region of interest" description="Disordered" evidence="2">
    <location>
        <begin position="1088"/>
        <end position="1115"/>
    </location>
</feature>
<organism evidence="3 4">
    <name type="scientific">Dinothrombium tinctorium</name>
    <dbReference type="NCBI Taxonomy" id="1965070"/>
    <lineage>
        <taxon>Eukaryota</taxon>
        <taxon>Metazoa</taxon>
        <taxon>Ecdysozoa</taxon>
        <taxon>Arthropoda</taxon>
        <taxon>Chelicerata</taxon>
        <taxon>Arachnida</taxon>
        <taxon>Acari</taxon>
        <taxon>Acariformes</taxon>
        <taxon>Trombidiformes</taxon>
        <taxon>Prostigmata</taxon>
        <taxon>Anystina</taxon>
        <taxon>Parasitengona</taxon>
        <taxon>Trombidioidea</taxon>
        <taxon>Trombidiidae</taxon>
        <taxon>Dinothrombium</taxon>
    </lineage>
</organism>
<proteinExistence type="predicted"/>
<evidence type="ECO:0000313" key="3">
    <source>
        <dbReference type="EMBL" id="RWS10004.1"/>
    </source>
</evidence>
<feature type="compositionally biased region" description="Low complexity" evidence="2">
    <location>
        <begin position="718"/>
        <end position="732"/>
    </location>
</feature>
<feature type="compositionally biased region" description="Low complexity" evidence="2">
    <location>
        <begin position="1105"/>
        <end position="1115"/>
    </location>
</feature>
<feature type="compositionally biased region" description="Low complexity" evidence="2">
    <location>
        <begin position="375"/>
        <end position="396"/>
    </location>
</feature>
<evidence type="ECO:0000313" key="4">
    <source>
        <dbReference type="Proteomes" id="UP000285301"/>
    </source>
</evidence>
<protein>
    <submittedName>
        <fullName evidence="3">Uncharacterized protein</fullName>
    </submittedName>
</protein>
<dbReference type="OrthoDB" id="10038993at2759"/>
<feature type="region of interest" description="Disordered" evidence="2">
    <location>
        <begin position="564"/>
        <end position="598"/>
    </location>
</feature>
<evidence type="ECO:0000256" key="2">
    <source>
        <dbReference type="SAM" id="MobiDB-lite"/>
    </source>
</evidence>
<name>A0A3S3PHZ7_9ACAR</name>
<feature type="region of interest" description="Disordered" evidence="2">
    <location>
        <begin position="375"/>
        <end position="399"/>
    </location>
</feature>
<keyword evidence="1" id="KW-0175">Coiled coil</keyword>
<feature type="region of interest" description="Disordered" evidence="2">
    <location>
        <begin position="1127"/>
        <end position="1151"/>
    </location>
</feature>
<comment type="caution">
    <text evidence="3">The sequence shown here is derived from an EMBL/GenBank/DDBJ whole genome shotgun (WGS) entry which is preliminary data.</text>
</comment>
<feature type="compositionally biased region" description="Basic and acidic residues" evidence="2">
    <location>
        <begin position="1142"/>
        <end position="1151"/>
    </location>
</feature>
<feature type="compositionally biased region" description="Basic and acidic residues" evidence="2">
    <location>
        <begin position="1088"/>
        <end position="1101"/>
    </location>
</feature>
<feature type="region of interest" description="Disordered" evidence="2">
    <location>
        <begin position="713"/>
        <end position="732"/>
    </location>
</feature>
<reference evidence="3 4" key="1">
    <citation type="journal article" date="2018" name="Gigascience">
        <title>Genomes of trombidid mites reveal novel predicted allergens and laterally-transferred genes associated with secondary metabolism.</title>
        <authorList>
            <person name="Dong X."/>
            <person name="Chaisiri K."/>
            <person name="Xia D."/>
            <person name="Armstrong S.D."/>
            <person name="Fang Y."/>
            <person name="Donnelly M.J."/>
            <person name="Kadowaki T."/>
            <person name="McGarry J.W."/>
            <person name="Darby A.C."/>
            <person name="Makepeace B.L."/>
        </authorList>
    </citation>
    <scope>NUCLEOTIDE SEQUENCE [LARGE SCALE GENOMIC DNA]</scope>
    <source>
        <strain evidence="3">UoL-WK</strain>
    </source>
</reference>
<dbReference type="EMBL" id="NCKU01002256">
    <property type="protein sequence ID" value="RWS10004.1"/>
    <property type="molecule type" value="Genomic_DNA"/>
</dbReference>
<evidence type="ECO:0000256" key="1">
    <source>
        <dbReference type="SAM" id="Coils"/>
    </source>
</evidence>
<accession>A0A3S3PHZ7</accession>
<feature type="compositionally biased region" description="Polar residues" evidence="2">
    <location>
        <begin position="21"/>
        <end position="41"/>
    </location>
</feature>